<dbReference type="GO" id="GO:0046872">
    <property type="term" value="F:metal ion binding"/>
    <property type="evidence" value="ECO:0007669"/>
    <property type="project" value="UniProtKB-KW"/>
</dbReference>
<comment type="cofactor">
    <cofactor evidence="1 13">
        <name>Mg(2+)</name>
        <dbReference type="ChEBI" id="CHEBI:18420"/>
    </cofactor>
</comment>
<feature type="binding site" evidence="13">
    <location>
        <position position="279"/>
    </location>
    <ligand>
        <name>Mg(2+)</name>
        <dbReference type="ChEBI" id="CHEBI:18420"/>
        <label>1</label>
    </ligand>
</feature>
<dbReference type="EC" id="3.6.1.13" evidence="3"/>
<sequence>MPDLFLFGTLLDAPLRELVAGGAVATRPAVLDDHAVHRAEGADFPALVAQPGTRVEGLLLTPDATQMARLHFYEEGFGFAPEPVTVMAEGQRVEAIVYRPRDGVTASDTPWDLAAWQEGWGALTRRAARESMGYFGQIDGATLRERVSTIFVRADAALRAEGEPVPCTLRAGTHRDAVQLDDRRVPYAKFFAVDESDLKHPLYDGGMSRQVTRAAFNMADAVTVLPYDPVRDRVMLVEQFRFGPYARGDLRPYVLEPIAGRIDPGETPERTARREAEEEARLALGPLHFVARFYPSPGATTEYLYSYVAEADLPDGVQTIAGSDAEDEDIRTHVITFARLLELMKSGEVDTAPLFATVLWLERARAAGRFA</sequence>
<dbReference type="GO" id="GO:0005829">
    <property type="term" value="C:cytosol"/>
    <property type="evidence" value="ECO:0007669"/>
    <property type="project" value="TreeGrafter"/>
</dbReference>
<evidence type="ECO:0000256" key="2">
    <source>
        <dbReference type="ARBA" id="ARBA00007482"/>
    </source>
</evidence>
<dbReference type="InterPro" id="IPR015797">
    <property type="entry name" value="NUDIX_hydrolase-like_dom_sf"/>
</dbReference>
<dbReference type="CDD" id="cd06661">
    <property type="entry name" value="GGCT_like"/>
    <property type="match status" value="1"/>
</dbReference>
<dbReference type="Pfam" id="PF00293">
    <property type="entry name" value="NUDIX"/>
    <property type="match status" value="1"/>
</dbReference>
<dbReference type="PROSITE" id="PS51462">
    <property type="entry name" value="NUDIX"/>
    <property type="match status" value="1"/>
</dbReference>
<feature type="short sequence motif" description="Nudix box" evidence="14">
    <location>
        <begin position="260"/>
        <end position="282"/>
    </location>
</feature>
<dbReference type="NCBIfam" id="TIGR00052">
    <property type="entry name" value="nudix-type nucleoside diphosphatase, YffH/AdpP family"/>
    <property type="match status" value="1"/>
</dbReference>
<dbReference type="GO" id="GO:0019693">
    <property type="term" value="P:ribose phosphate metabolic process"/>
    <property type="evidence" value="ECO:0007669"/>
    <property type="project" value="TreeGrafter"/>
</dbReference>
<dbReference type="Gene3D" id="3.90.79.10">
    <property type="entry name" value="Nucleoside Triphosphate Pyrophosphohydrolase"/>
    <property type="match status" value="1"/>
</dbReference>
<dbReference type="GO" id="GO:0006753">
    <property type="term" value="P:nucleoside phosphate metabolic process"/>
    <property type="evidence" value="ECO:0007669"/>
    <property type="project" value="TreeGrafter"/>
</dbReference>
<keyword evidence="7 13" id="KW-0460">Magnesium</keyword>
<dbReference type="STRING" id="313368.SAMN04488012_107120"/>
<dbReference type="AlphaFoldDB" id="A0A1M6ICF1"/>
<dbReference type="InterPro" id="IPR009288">
    <property type="entry name" value="AIG2-like_dom"/>
</dbReference>
<evidence type="ECO:0000256" key="4">
    <source>
        <dbReference type="ARBA" id="ARBA00013297"/>
    </source>
</evidence>
<protein>
    <recommendedName>
        <fullName evidence="4">ADP-ribose pyrophosphatase</fullName>
        <ecNumber evidence="3">3.6.1.13</ecNumber>
    </recommendedName>
    <alternativeName>
        <fullName evidence="9">ADP-ribose diphosphatase</fullName>
    </alternativeName>
    <alternativeName>
        <fullName evidence="11">ADP-ribose phosphohydrolase</fullName>
    </alternativeName>
    <alternativeName>
        <fullName evidence="10">Adenosine diphosphoribose pyrophosphatase</fullName>
    </alternativeName>
</protein>
<dbReference type="EMBL" id="FQZA01000007">
    <property type="protein sequence ID" value="SHJ32103.1"/>
    <property type="molecule type" value="Genomic_DNA"/>
</dbReference>
<dbReference type="InterPro" id="IPR000086">
    <property type="entry name" value="NUDIX_hydrolase_dom"/>
</dbReference>
<dbReference type="Gene3D" id="3.10.490.10">
    <property type="entry name" value="Gamma-glutamyl cyclotransferase-like"/>
    <property type="match status" value="1"/>
</dbReference>
<evidence type="ECO:0000256" key="11">
    <source>
        <dbReference type="ARBA" id="ARBA00033056"/>
    </source>
</evidence>
<evidence type="ECO:0000256" key="9">
    <source>
        <dbReference type="ARBA" id="ARBA00030162"/>
    </source>
</evidence>
<dbReference type="InterPro" id="IPR036568">
    <property type="entry name" value="GGCT-like_sf"/>
</dbReference>
<keyword evidence="17" id="KW-1185">Reference proteome</keyword>
<evidence type="ECO:0000256" key="3">
    <source>
        <dbReference type="ARBA" id="ARBA00012453"/>
    </source>
</evidence>
<dbReference type="InterPro" id="IPR004385">
    <property type="entry name" value="NDP_pyrophosphatase"/>
</dbReference>
<dbReference type="InterPro" id="IPR020084">
    <property type="entry name" value="NUDIX_hydrolase_CS"/>
</dbReference>
<feature type="binding site" evidence="13">
    <location>
        <position position="328"/>
    </location>
    <ligand>
        <name>Mg(2+)</name>
        <dbReference type="ChEBI" id="CHEBI:18420"/>
        <label>1</label>
    </ligand>
</feature>
<evidence type="ECO:0000256" key="1">
    <source>
        <dbReference type="ARBA" id="ARBA00001946"/>
    </source>
</evidence>
<comment type="catalytic activity">
    <reaction evidence="12">
        <text>ADP-D-ribose + H2O = D-ribose 5-phosphate + AMP + 2 H(+)</text>
        <dbReference type="Rhea" id="RHEA:10412"/>
        <dbReference type="ChEBI" id="CHEBI:15377"/>
        <dbReference type="ChEBI" id="CHEBI:15378"/>
        <dbReference type="ChEBI" id="CHEBI:57967"/>
        <dbReference type="ChEBI" id="CHEBI:78346"/>
        <dbReference type="ChEBI" id="CHEBI:456215"/>
        <dbReference type="EC" id="3.6.1.13"/>
    </reaction>
</comment>
<dbReference type="GO" id="GO:0047631">
    <property type="term" value="F:ADP-ribose diphosphatase activity"/>
    <property type="evidence" value="ECO:0007669"/>
    <property type="project" value="UniProtKB-EC"/>
</dbReference>
<dbReference type="SUPFAM" id="SSF55811">
    <property type="entry name" value="Nudix"/>
    <property type="match status" value="1"/>
</dbReference>
<evidence type="ECO:0000256" key="5">
    <source>
        <dbReference type="ARBA" id="ARBA00022723"/>
    </source>
</evidence>
<feature type="binding site" evidence="13">
    <location>
        <position position="259"/>
    </location>
    <ligand>
        <name>Mg(2+)</name>
        <dbReference type="ChEBI" id="CHEBI:18420"/>
        <label>1</label>
    </ligand>
</feature>
<dbReference type="PANTHER" id="PTHR11839">
    <property type="entry name" value="UDP/ADP-SUGAR PYROPHOSPHATASE"/>
    <property type="match status" value="1"/>
</dbReference>
<dbReference type="PANTHER" id="PTHR11839:SF5">
    <property type="entry name" value="ADP-RIBOSE PYROPHOSPHATASE"/>
    <property type="match status" value="1"/>
</dbReference>
<proteinExistence type="inferred from homology"/>
<feature type="domain" description="Nudix hydrolase" evidence="15">
    <location>
        <begin position="217"/>
        <end position="357"/>
    </location>
</feature>
<organism evidence="16 17">
    <name type="scientific">Palleronia salina</name>
    <dbReference type="NCBI Taxonomy" id="313368"/>
    <lineage>
        <taxon>Bacteria</taxon>
        <taxon>Pseudomonadati</taxon>
        <taxon>Pseudomonadota</taxon>
        <taxon>Alphaproteobacteria</taxon>
        <taxon>Rhodobacterales</taxon>
        <taxon>Roseobacteraceae</taxon>
        <taxon>Palleronia</taxon>
    </lineage>
</organism>
<evidence type="ECO:0000256" key="10">
    <source>
        <dbReference type="ARBA" id="ARBA00030308"/>
    </source>
</evidence>
<evidence type="ECO:0000313" key="16">
    <source>
        <dbReference type="EMBL" id="SHJ32103.1"/>
    </source>
</evidence>
<comment type="similarity">
    <text evidence="2">Belongs to the Nudix hydrolase family. NudF subfamily.</text>
</comment>
<evidence type="ECO:0000256" key="7">
    <source>
        <dbReference type="ARBA" id="ARBA00022842"/>
    </source>
</evidence>
<dbReference type="SUPFAM" id="SSF110857">
    <property type="entry name" value="Gamma-glutamyl cyclotransferase-like"/>
    <property type="match status" value="1"/>
</dbReference>
<dbReference type="GO" id="GO:0019144">
    <property type="term" value="F:ADP-sugar diphosphatase activity"/>
    <property type="evidence" value="ECO:0007669"/>
    <property type="project" value="TreeGrafter"/>
</dbReference>
<evidence type="ECO:0000256" key="14">
    <source>
        <dbReference type="PIRSR" id="PIRSR604385-3"/>
    </source>
</evidence>
<keyword evidence="6" id="KW-0378">Hydrolase</keyword>
<accession>A0A1M6ICF1</accession>
<reference evidence="16 17" key="1">
    <citation type="submission" date="2016-11" db="EMBL/GenBank/DDBJ databases">
        <authorList>
            <person name="Jaros S."/>
            <person name="Januszkiewicz K."/>
            <person name="Wedrychowicz H."/>
        </authorList>
    </citation>
    <scope>NUCLEOTIDE SEQUENCE [LARGE SCALE GENOMIC DNA]</scope>
    <source>
        <strain evidence="16 17">DSM 26892</strain>
    </source>
</reference>
<dbReference type="InterPro" id="IPR013024">
    <property type="entry name" value="GGCT-like"/>
</dbReference>
<dbReference type="Pfam" id="PF06094">
    <property type="entry name" value="GGACT"/>
    <property type="match status" value="1"/>
</dbReference>
<evidence type="ECO:0000313" key="17">
    <source>
        <dbReference type="Proteomes" id="UP000184040"/>
    </source>
</evidence>
<dbReference type="PROSITE" id="PS00893">
    <property type="entry name" value="NUDIX_BOX"/>
    <property type="match status" value="1"/>
</dbReference>
<evidence type="ECO:0000256" key="12">
    <source>
        <dbReference type="ARBA" id="ARBA00049546"/>
    </source>
</evidence>
<comment type="function">
    <text evidence="8">Acts on ADP-mannose and ADP-glucose as well as ADP-ribose. Prevents glycogen biosynthesis. The reaction catalyzed by this enzyme is a limiting step of the gluconeogenic process.</text>
</comment>
<evidence type="ECO:0000256" key="6">
    <source>
        <dbReference type="ARBA" id="ARBA00022801"/>
    </source>
</evidence>
<dbReference type="RefSeq" id="WP_073128931.1">
    <property type="nucleotide sequence ID" value="NZ_FQZA01000007.1"/>
</dbReference>
<dbReference type="Proteomes" id="UP000184040">
    <property type="component" value="Unassembled WGS sequence"/>
</dbReference>
<feature type="binding site" evidence="13">
    <location>
        <position position="275"/>
    </location>
    <ligand>
        <name>Mg(2+)</name>
        <dbReference type="ChEBI" id="CHEBI:18420"/>
        <label>1</label>
    </ligand>
</feature>
<gene>
    <name evidence="16" type="ORF">SAMN04488012_107120</name>
</gene>
<evidence type="ECO:0000256" key="13">
    <source>
        <dbReference type="PIRSR" id="PIRSR604385-2"/>
    </source>
</evidence>
<evidence type="ECO:0000259" key="15">
    <source>
        <dbReference type="PROSITE" id="PS51462"/>
    </source>
</evidence>
<keyword evidence="5 13" id="KW-0479">Metal-binding</keyword>
<name>A0A1M6ICF1_9RHOB</name>
<evidence type="ECO:0000256" key="8">
    <source>
        <dbReference type="ARBA" id="ARBA00025164"/>
    </source>
</evidence>